<dbReference type="GO" id="GO:0071944">
    <property type="term" value="C:cell periphery"/>
    <property type="evidence" value="ECO:0007669"/>
    <property type="project" value="UniProtKB-ARBA"/>
</dbReference>
<gene>
    <name evidence="9 10" type="primary">LOC113202139</name>
</gene>
<dbReference type="KEGG" id="foc:113202139"/>
<dbReference type="SUPFAM" id="SSF52058">
    <property type="entry name" value="L domain-like"/>
    <property type="match status" value="1"/>
</dbReference>
<dbReference type="InterPro" id="IPR003591">
    <property type="entry name" value="Leu-rich_rpt_typical-subtyp"/>
</dbReference>
<dbReference type="Pfam" id="PF13855">
    <property type="entry name" value="LRR_8"/>
    <property type="match status" value="2"/>
</dbReference>
<evidence type="ECO:0000259" key="7">
    <source>
        <dbReference type="PROSITE" id="PS50835"/>
    </source>
</evidence>
<dbReference type="OrthoDB" id="5954366at2759"/>
<keyword evidence="8" id="KW-1185">Reference proteome</keyword>
<dbReference type="PANTHER" id="PTHR24366:SF140">
    <property type="entry name" value="IP22191P"/>
    <property type="match status" value="1"/>
</dbReference>
<dbReference type="Proteomes" id="UP000504606">
    <property type="component" value="Unplaced"/>
</dbReference>
<dbReference type="SMART" id="SM00409">
    <property type="entry name" value="IG"/>
    <property type="match status" value="1"/>
</dbReference>
<accession>A0A9C6U1B1</accession>
<keyword evidence="2" id="KW-0732">Signal</keyword>
<evidence type="ECO:0000313" key="8">
    <source>
        <dbReference type="Proteomes" id="UP000504606"/>
    </source>
</evidence>
<reference evidence="9 10" key="1">
    <citation type="submission" date="2025-04" db="UniProtKB">
        <authorList>
            <consortium name="RefSeq"/>
        </authorList>
    </citation>
    <scope>IDENTIFICATION</scope>
    <source>
        <tissue evidence="9 10">Whole organism</tissue>
    </source>
</reference>
<feature type="region of interest" description="Disordered" evidence="5">
    <location>
        <begin position="561"/>
        <end position="602"/>
    </location>
</feature>
<dbReference type="InterPro" id="IPR003599">
    <property type="entry name" value="Ig_sub"/>
</dbReference>
<dbReference type="Pfam" id="PF13927">
    <property type="entry name" value="Ig_3"/>
    <property type="match status" value="1"/>
</dbReference>
<evidence type="ECO:0000313" key="10">
    <source>
        <dbReference type="RefSeq" id="XP_052124303.1"/>
    </source>
</evidence>
<dbReference type="FunFam" id="3.80.10.10:FF:000082">
    <property type="entry name" value="Leucine-rich repeat-containing 24"/>
    <property type="match status" value="1"/>
</dbReference>
<feature type="compositionally biased region" description="Low complexity" evidence="5">
    <location>
        <begin position="775"/>
        <end position="791"/>
    </location>
</feature>
<dbReference type="GeneID" id="113202139"/>
<dbReference type="SUPFAM" id="SSF48726">
    <property type="entry name" value="Immunoglobulin"/>
    <property type="match status" value="1"/>
</dbReference>
<feature type="compositionally biased region" description="Polar residues" evidence="5">
    <location>
        <begin position="704"/>
        <end position="716"/>
    </location>
</feature>
<dbReference type="SMART" id="SM00369">
    <property type="entry name" value="LRR_TYP"/>
    <property type="match status" value="6"/>
</dbReference>
<dbReference type="PROSITE" id="PS50835">
    <property type="entry name" value="IG_LIKE"/>
    <property type="match status" value="1"/>
</dbReference>
<dbReference type="InterPro" id="IPR036179">
    <property type="entry name" value="Ig-like_dom_sf"/>
</dbReference>
<dbReference type="PROSITE" id="PS51450">
    <property type="entry name" value="LRR"/>
    <property type="match status" value="1"/>
</dbReference>
<keyword evidence="1" id="KW-0433">Leucine-rich repeat</keyword>
<dbReference type="PANTHER" id="PTHR24366">
    <property type="entry name" value="IG(IMMUNOGLOBULIN) AND LRR(LEUCINE RICH REPEAT) DOMAINS"/>
    <property type="match status" value="1"/>
</dbReference>
<feature type="region of interest" description="Disordered" evidence="5">
    <location>
        <begin position="699"/>
        <end position="736"/>
    </location>
</feature>
<keyword evidence="4" id="KW-1015">Disulfide bond</keyword>
<dbReference type="Gene3D" id="2.60.40.10">
    <property type="entry name" value="Immunoglobulins"/>
    <property type="match status" value="1"/>
</dbReference>
<evidence type="ECO:0000256" key="5">
    <source>
        <dbReference type="SAM" id="MobiDB-lite"/>
    </source>
</evidence>
<keyword evidence="6" id="KW-0812">Transmembrane</keyword>
<sequence>MIFKGVCHRRAHVYLKLSKSNVMAAGGSRRVAAVLPWLLAVASLTALLATPAAASSDDWSQCPAACKCKWVSGKKAAECTQYDLTAVPRDLSPELQSVDLSQNPLQLLPRNAFRDVGLVNLHKLFLRDCGIRELHQEAFSGLEILIELDLTANQIHTLHPGTFRDNVRLRLLYLNRNPISSLPDGLFSNMTFLQTVELSECQLTHVGHHAFQNVPNLQHLKLDGNRLQHLQLQAVEPLARLVGLVLHNNPWRCDCHLRPLRDWAMERKLYTKPTSCAEPHKLHRKLWSELSSEEFACRPQIMAPPQGTVLEADSDEVTLSCKVNGNPAPEVQWVHNSRVIGNNSRSVYGDQRFVVLEGPVDGPVVPSAAGGQGQLGATVRWVNLTIRGVRPQDRGQFVCVAQSGGGVDERNVTLKVSRSFSGGGFLAGPGGSVAEAWPLIAGLVAGVVLLLLATVLLCCCVARRRRDLQRRDAALVIGKKPPPEGRSPNGDVTHHVRADGSEQQKSLLTMVNPVQKPPRRYDHPSGLAGLTGQGGTELSELSELNRNLLDDGSIYASHVDDEGRSLDSVGGGMTPQRNGSEAEAPVVTDRSHRQPASVNYPPDLLAFPSRKCAFRSASVSGGPHSPASTASTALCGTLPYSRSQSPFSPPLSQPLVQPRSGYVTIPRRPRVPSWSSPTPTPCLDDQILLKLEPVYDNMGPRTTADGSSVLSLNKTGLDSPVRAPAPRPAPFQPQPSPLPAYYAPIEELDPITSPAMRPNGHGQTNGHHYGVGRQTTASPSPSIASSKFTSPTAEKNGRRGSWSRISPESTGTLGRPSAGSRLGEEDSLLMPGTVKRPTSIASISSANSTTPLTNGSAGAAIVRTKVPPKPPPKPKKKVGPLFEDEGEDGTEV</sequence>
<name>A0A9C6U1B1_FRAOC</name>
<keyword evidence="6" id="KW-1133">Transmembrane helix</keyword>
<dbReference type="RefSeq" id="XP_052124300.1">
    <property type="nucleotide sequence ID" value="XM_052268340.1"/>
</dbReference>
<evidence type="ECO:0000256" key="6">
    <source>
        <dbReference type="SAM" id="Phobius"/>
    </source>
</evidence>
<protein>
    <submittedName>
        <fullName evidence="9">Uncharacterized protein LOC113202139 isoform X1</fullName>
    </submittedName>
    <submittedName>
        <fullName evidence="10">Uncharacterized protein LOC113202139 isoform X2</fullName>
    </submittedName>
</protein>
<dbReference type="SMART" id="SM00408">
    <property type="entry name" value="IGc2"/>
    <property type="match status" value="1"/>
</dbReference>
<evidence type="ECO:0000313" key="9">
    <source>
        <dbReference type="RefSeq" id="XP_052124300.1"/>
    </source>
</evidence>
<feature type="region of interest" description="Disordered" evidence="5">
    <location>
        <begin position="751"/>
        <end position="892"/>
    </location>
</feature>
<feature type="compositionally biased region" description="Low complexity" evidence="5">
    <location>
        <begin position="838"/>
        <end position="850"/>
    </location>
</feature>
<keyword evidence="3" id="KW-0677">Repeat</keyword>
<dbReference type="InterPro" id="IPR003598">
    <property type="entry name" value="Ig_sub2"/>
</dbReference>
<feature type="compositionally biased region" description="Acidic residues" evidence="5">
    <location>
        <begin position="882"/>
        <end position="892"/>
    </location>
</feature>
<dbReference type="RefSeq" id="XP_052124303.1">
    <property type="nucleotide sequence ID" value="XM_052268343.1"/>
</dbReference>
<proteinExistence type="predicted"/>
<dbReference type="InterPro" id="IPR013783">
    <property type="entry name" value="Ig-like_fold"/>
</dbReference>
<dbReference type="AlphaFoldDB" id="A0A9C6U1B1"/>
<dbReference type="InterPro" id="IPR032675">
    <property type="entry name" value="LRR_dom_sf"/>
</dbReference>
<feature type="compositionally biased region" description="Pro residues" evidence="5">
    <location>
        <begin position="723"/>
        <end position="736"/>
    </location>
</feature>
<dbReference type="SMART" id="SM00082">
    <property type="entry name" value="LRRCT"/>
    <property type="match status" value="1"/>
</dbReference>
<dbReference type="Gene3D" id="3.80.10.10">
    <property type="entry name" value="Ribonuclease Inhibitor"/>
    <property type="match status" value="2"/>
</dbReference>
<feature type="compositionally biased region" description="Polar residues" evidence="5">
    <location>
        <begin position="803"/>
        <end position="812"/>
    </location>
</feature>
<evidence type="ECO:0000256" key="2">
    <source>
        <dbReference type="ARBA" id="ARBA00022729"/>
    </source>
</evidence>
<evidence type="ECO:0000256" key="1">
    <source>
        <dbReference type="ARBA" id="ARBA00022614"/>
    </source>
</evidence>
<keyword evidence="6" id="KW-0472">Membrane</keyword>
<dbReference type="InterPro" id="IPR007110">
    <property type="entry name" value="Ig-like_dom"/>
</dbReference>
<feature type="transmembrane region" description="Helical" evidence="6">
    <location>
        <begin position="436"/>
        <end position="462"/>
    </location>
</feature>
<dbReference type="InterPro" id="IPR000483">
    <property type="entry name" value="Cys-rich_flank_reg_C"/>
</dbReference>
<feature type="domain" description="Ig-like" evidence="7">
    <location>
        <begin position="299"/>
        <end position="413"/>
    </location>
</feature>
<organism evidence="8 9">
    <name type="scientific">Frankliniella occidentalis</name>
    <name type="common">Western flower thrips</name>
    <name type="synonym">Euthrips occidentalis</name>
    <dbReference type="NCBI Taxonomy" id="133901"/>
    <lineage>
        <taxon>Eukaryota</taxon>
        <taxon>Metazoa</taxon>
        <taxon>Ecdysozoa</taxon>
        <taxon>Arthropoda</taxon>
        <taxon>Hexapoda</taxon>
        <taxon>Insecta</taxon>
        <taxon>Pterygota</taxon>
        <taxon>Neoptera</taxon>
        <taxon>Paraneoptera</taxon>
        <taxon>Thysanoptera</taxon>
        <taxon>Terebrantia</taxon>
        <taxon>Thripoidea</taxon>
        <taxon>Thripidae</taxon>
        <taxon>Frankliniella</taxon>
    </lineage>
</organism>
<evidence type="ECO:0000256" key="4">
    <source>
        <dbReference type="ARBA" id="ARBA00023157"/>
    </source>
</evidence>
<dbReference type="InterPro" id="IPR001611">
    <property type="entry name" value="Leu-rich_rpt"/>
</dbReference>
<evidence type="ECO:0000256" key="3">
    <source>
        <dbReference type="ARBA" id="ARBA00022737"/>
    </source>
</evidence>